<dbReference type="PANTHER" id="PTHR32175">
    <property type="entry name" value="PROTEIN, PUTATIVE, EXPRESSED-RELATED"/>
    <property type="match status" value="1"/>
</dbReference>
<sequence>MRRPAVAVAWAAHLSMGQQQPSPVVVFKKARTGSTWLADMLEKDDRVAFFRHEAQGCFSDDADRTRKAFEVMVRRPTCSTQMCPNGQKDAWLTAPTTTDCFDDKLVGFDVNPSHTPFLSWERDWPQLLKAPVKTVVYMRTNLIKHAISSIHADVLVEACDTHKVLSQKAKDCVESNTEVLSKKISVDALSLSKSARKLGKYWYDLLRNTTTASGGKVFVLYYEALQRDASTELGRLFDYVGVSGSSVPESSSVKITPDDLRETLADFEHVRKDLSNLDPALLPQLEDTSFKVFRTLRLPENKTQSIERYEVQLKKANFIVITTQRSGSGWLLNELQKPSCIECGRELFDRSGFLWSSDTMKAAVDGFLRMTPGGQNAFDIEVGDKFNFVAKKWRAQRSDKSRSYGFKWMLNQPSSDLFYEAFEDWLLPLLKERRGKLVFLVRQHLLRLMVSKEANQIDSERFEQHVAHAFSQNDAQQHAAPVELPVGHKLLRHLDLELSKIAHMEKLAKLASDAGVRVRTVSYEDLDADHAQFGGLRSWLVDGDACAASFSERPDTIFKIHGDAHWQKYISNWNEVSKSLVGTRYAVYLDEAYVPRGGDAWEKLRDAPAPKRVKKVHDTYQPHTHAEKPARLYPRDVPGCVTAGKDHHCRMKTYGNRTVPLFTSSPTSSPVVAPVVAPRHQTSWLGGWLRWLGWRDTAVSAPRDAAVDAYVRSWAAGGTSRRCGDVGAHGDCSWMSGFGPIDVACTIHVDRVGLLDDERGPALTLKFHDGEELSISTENAHNIDRFITRPALCEYVPKHRPVQATDVGLVMVSNSPSYLLRLWPPFLNKLLYATDAGLRTFLWLGELPEGLEKPSSQACFESMQVTQHHRRLRSFYDSRLGVAPRGFDKMDEMASNHYVKMPAVLAALAAPSIEGVYYVDLDAVTRYPWTVDPLFASEHTNRYSDVSFKYGFKEGADNSGTLRWKVHGSRFYARNSIKGRAFFANWFSNRCTFKDQYSLWHTILDFAASEGCVDYAGEIYSKFRYSDAKHLKQDKARKEFPMLVLDCARIDEHCPRFPFANVGGDSCDVNLPRLVDQVFHHTIPQEGHGTFEVPLSSSTLIVENACISTVNATRCEHTDDLRAYVERLGIPAQWNS</sequence>
<dbReference type="PANTHER" id="PTHR32175:SF26">
    <property type="entry name" value="PROTEIN, PUTATIVE, EXPRESSED-RELATED"/>
    <property type="match status" value="1"/>
</dbReference>
<proteinExistence type="predicted"/>
<reference evidence="1" key="1">
    <citation type="submission" date="2021-11" db="EMBL/GenBank/DDBJ databases">
        <authorList>
            <consortium name="Genoscope - CEA"/>
            <person name="William W."/>
        </authorList>
    </citation>
    <scope>NUCLEOTIDE SEQUENCE</scope>
</reference>
<keyword evidence="2" id="KW-1185">Reference proteome</keyword>
<gene>
    <name evidence="1" type="ORF">PECAL_3P14700</name>
</gene>
<organism evidence="1 2">
    <name type="scientific">Pelagomonas calceolata</name>
    <dbReference type="NCBI Taxonomy" id="35677"/>
    <lineage>
        <taxon>Eukaryota</taxon>
        <taxon>Sar</taxon>
        <taxon>Stramenopiles</taxon>
        <taxon>Ochrophyta</taxon>
        <taxon>Pelagophyceae</taxon>
        <taxon>Pelagomonadales</taxon>
        <taxon>Pelagomonadaceae</taxon>
        <taxon>Pelagomonas</taxon>
    </lineage>
</organism>
<dbReference type="EMBL" id="CAKKNE010000003">
    <property type="protein sequence ID" value="CAH0371521.1"/>
    <property type="molecule type" value="Genomic_DNA"/>
</dbReference>
<dbReference type="Proteomes" id="UP000789595">
    <property type="component" value="Unassembled WGS sequence"/>
</dbReference>
<dbReference type="InterPro" id="IPR052796">
    <property type="entry name" value="Nod_factor_sulfotransferase"/>
</dbReference>
<dbReference type="InterPro" id="IPR027417">
    <property type="entry name" value="P-loop_NTPase"/>
</dbReference>
<evidence type="ECO:0000313" key="1">
    <source>
        <dbReference type="EMBL" id="CAH0371521.1"/>
    </source>
</evidence>
<accession>A0A8J2SNY2</accession>
<dbReference type="OrthoDB" id="2015035at2759"/>
<evidence type="ECO:0008006" key="3">
    <source>
        <dbReference type="Google" id="ProtNLM"/>
    </source>
</evidence>
<evidence type="ECO:0000313" key="2">
    <source>
        <dbReference type="Proteomes" id="UP000789595"/>
    </source>
</evidence>
<dbReference type="AlphaFoldDB" id="A0A8J2SNY2"/>
<protein>
    <recommendedName>
        <fullName evidence="3">Sulfotransferase domain-containing protein</fullName>
    </recommendedName>
</protein>
<comment type="caution">
    <text evidence="1">The sequence shown here is derived from an EMBL/GenBank/DDBJ whole genome shotgun (WGS) entry which is preliminary data.</text>
</comment>
<name>A0A8J2SNY2_9STRA</name>
<dbReference type="SUPFAM" id="SSF52540">
    <property type="entry name" value="P-loop containing nucleoside triphosphate hydrolases"/>
    <property type="match status" value="1"/>
</dbReference>
<dbReference type="Gene3D" id="3.40.50.300">
    <property type="entry name" value="P-loop containing nucleotide triphosphate hydrolases"/>
    <property type="match status" value="2"/>
</dbReference>